<evidence type="ECO:0000259" key="1">
    <source>
        <dbReference type="PROSITE" id="PS50097"/>
    </source>
</evidence>
<dbReference type="Gene3D" id="1.25.40.420">
    <property type="match status" value="1"/>
</dbReference>
<dbReference type="InterPro" id="IPR011333">
    <property type="entry name" value="SKP1/BTB/POZ_sf"/>
</dbReference>
<reference evidence="2" key="1">
    <citation type="submission" date="2022-07" db="EMBL/GenBank/DDBJ databases">
        <authorList>
            <person name="Trinca V."/>
            <person name="Uliana J.V.C."/>
            <person name="Torres T.T."/>
            <person name="Ward R.J."/>
            <person name="Monesi N."/>
        </authorList>
    </citation>
    <scope>NUCLEOTIDE SEQUENCE</scope>
    <source>
        <strain evidence="2">HSMRA1968</strain>
        <tissue evidence="2">Whole embryos</tissue>
    </source>
</reference>
<dbReference type="CDD" id="cd18186">
    <property type="entry name" value="BTB_POZ_ZBTB_KLHL-like"/>
    <property type="match status" value="1"/>
</dbReference>
<organism evidence="2 3">
    <name type="scientific">Pseudolycoriella hygida</name>
    <dbReference type="NCBI Taxonomy" id="35572"/>
    <lineage>
        <taxon>Eukaryota</taxon>
        <taxon>Metazoa</taxon>
        <taxon>Ecdysozoa</taxon>
        <taxon>Arthropoda</taxon>
        <taxon>Hexapoda</taxon>
        <taxon>Insecta</taxon>
        <taxon>Pterygota</taxon>
        <taxon>Neoptera</taxon>
        <taxon>Endopterygota</taxon>
        <taxon>Diptera</taxon>
        <taxon>Nematocera</taxon>
        <taxon>Sciaroidea</taxon>
        <taxon>Sciaridae</taxon>
        <taxon>Pseudolycoriella</taxon>
    </lineage>
</organism>
<sequence length="468" mass="53275">MFGGSDSRFDLRTKPYPISGNTRAVIHCNFYVRFDGAPDVSEKSIQAKYFLKTDLSDIEFVFDNERVPAHKTILAMASNVFEAQFFGPLQHKEEVKIEDADTDAFKEFLQFLYLPKVKLTMKNIEQVAYLADKYNMADCRNTCGAFLESQLTEENMIWGYHLAVKLNIQPLKKFCEEQISFLTYDAFKSDTFLQCDKDVLKHILELDTLLCSEVELFNACVAWAKVSCHRKGLDGNDPGNVKKELGECFYLFRFGRMTMIEITTMVSDEFNEDLFSKKELIDVYRIKSEGDFELAVFKHKQRKTPTFQWNEAKAITCSAGPQGNGVHLQGSESTWFSANSMVLLGSVQTVQTNVRSSGYSSCSTTYNATLHIIEYNDQTFSSGAAPKTLYTGTFGTSTIFNFPQPILIRPNKMYEVRFNDLYTGYHCCKTVLDPEVKLNHGIIIKTHQKPSDASGNRSLITQLRFNKV</sequence>
<evidence type="ECO:0000313" key="3">
    <source>
        <dbReference type="Proteomes" id="UP001151699"/>
    </source>
</evidence>
<feature type="domain" description="BTB" evidence="1">
    <location>
        <begin position="56"/>
        <end position="121"/>
    </location>
</feature>
<dbReference type="OrthoDB" id="7492888at2759"/>
<protein>
    <submittedName>
        <fullName evidence="2">BTB/POZ domain-containing protein 2</fullName>
    </submittedName>
</protein>
<dbReference type="EMBL" id="WJQU01000002">
    <property type="protein sequence ID" value="KAJ6644244.1"/>
    <property type="molecule type" value="Genomic_DNA"/>
</dbReference>
<accession>A0A9Q0N7W5</accession>
<dbReference type="SUPFAM" id="SSF54695">
    <property type="entry name" value="POZ domain"/>
    <property type="match status" value="1"/>
</dbReference>
<dbReference type="PANTHER" id="PTHR45774">
    <property type="entry name" value="BTB/POZ DOMAIN-CONTAINING"/>
    <property type="match status" value="1"/>
</dbReference>
<dbReference type="Pfam" id="PF07707">
    <property type="entry name" value="BACK"/>
    <property type="match status" value="1"/>
</dbReference>
<gene>
    <name evidence="2" type="primary">BTBD2_0</name>
    <name evidence="2" type="ORF">Bhyg_09211</name>
</gene>
<name>A0A9Q0N7W5_9DIPT</name>
<dbReference type="InterPro" id="IPR011705">
    <property type="entry name" value="BACK"/>
</dbReference>
<dbReference type="Proteomes" id="UP001151699">
    <property type="component" value="Chromosome B"/>
</dbReference>
<proteinExistence type="predicted"/>
<comment type="caution">
    <text evidence="2">The sequence shown here is derived from an EMBL/GenBank/DDBJ whole genome shotgun (WGS) entry which is preliminary data.</text>
</comment>
<dbReference type="Pfam" id="PF00651">
    <property type="entry name" value="BTB"/>
    <property type="match status" value="1"/>
</dbReference>
<dbReference type="InterPro" id="IPR000210">
    <property type="entry name" value="BTB/POZ_dom"/>
</dbReference>
<dbReference type="PANTHER" id="PTHR45774:SF3">
    <property type="entry name" value="BTB (POZ) DOMAIN-CONTAINING 2B-RELATED"/>
    <property type="match status" value="1"/>
</dbReference>
<keyword evidence="3" id="KW-1185">Reference proteome</keyword>
<dbReference type="AlphaFoldDB" id="A0A9Q0N7W5"/>
<evidence type="ECO:0000313" key="2">
    <source>
        <dbReference type="EMBL" id="KAJ6644244.1"/>
    </source>
</evidence>
<dbReference type="PROSITE" id="PS50097">
    <property type="entry name" value="BTB"/>
    <property type="match status" value="1"/>
</dbReference>
<dbReference type="SMART" id="SM00225">
    <property type="entry name" value="BTB"/>
    <property type="match status" value="1"/>
</dbReference>
<dbReference type="Gene3D" id="3.30.710.10">
    <property type="entry name" value="Potassium Channel Kv1.1, Chain A"/>
    <property type="match status" value="1"/>
</dbReference>